<keyword evidence="2" id="KW-1185">Reference proteome</keyword>
<gene>
    <name evidence="1" type="ORF">PXEA_LOCUS25069</name>
</gene>
<name>A0A448X9K5_9PLAT</name>
<comment type="caution">
    <text evidence="1">The sequence shown here is derived from an EMBL/GenBank/DDBJ whole genome shotgun (WGS) entry which is preliminary data.</text>
</comment>
<accession>A0A448X9K5</accession>
<dbReference type="SUPFAM" id="SSF46966">
    <property type="entry name" value="Spectrin repeat"/>
    <property type="match status" value="1"/>
</dbReference>
<dbReference type="Proteomes" id="UP000784294">
    <property type="component" value="Unassembled WGS sequence"/>
</dbReference>
<protein>
    <submittedName>
        <fullName evidence="1">Uncharacterized protein</fullName>
    </submittedName>
</protein>
<reference evidence="1" key="1">
    <citation type="submission" date="2018-11" db="EMBL/GenBank/DDBJ databases">
        <authorList>
            <consortium name="Pathogen Informatics"/>
        </authorList>
    </citation>
    <scope>NUCLEOTIDE SEQUENCE</scope>
</reference>
<proteinExistence type="predicted"/>
<evidence type="ECO:0000313" key="1">
    <source>
        <dbReference type="EMBL" id="VEL31629.1"/>
    </source>
</evidence>
<dbReference type="EMBL" id="CAAALY010124718">
    <property type="protein sequence ID" value="VEL31629.1"/>
    <property type="molecule type" value="Genomic_DNA"/>
</dbReference>
<dbReference type="AlphaFoldDB" id="A0A448X9K5"/>
<dbReference type="Gene3D" id="1.20.58.60">
    <property type="match status" value="1"/>
</dbReference>
<sequence length="178" mass="20631">MKQRANSAEKTLHGLEERYSEVTVNYKRMCTRKHFAHSEVAQVVTALNREWTRVSQLIADHQNLISKQLSLLKWSEEAGDLDTWIAERRAYLKDLLTTGQQHEIAAIAATGQLQQQLKTRPEQGAADLVRMQLHLLQRQEAFEVSLIYEFLWDLSTFSDPSDLICFKIIRALSLLWCF</sequence>
<evidence type="ECO:0000313" key="2">
    <source>
        <dbReference type="Proteomes" id="UP000784294"/>
    </source>
</evidence>
<organism evidence="1 2">
    <name type="scientific">Protopolystoma xenopodis</name>
    <dbReference type="NCBI Taxonomy" id="117903"/>
    <lineage>
        <taxon>Eukaryota</taxon>
        <taxon>Metazoa</taxon>
        <taxon>Spiralia</taxon>
        <taxon>Lophotrochozoa</taxon>
        <taxon>Platyhelminthes</taxon>
        <taxon>Monogenea</taxon>
        <taxon>Polyopisthocotylea</taxon>
        <taxon>Polystomatidea</taxon>
        <taxon>Polystomatidae</taxon>
        <taxon>Protopolystoma</taxon>
    </lineage>
</organism>